<dbReference type="FunFam" id="3.40.50.2300:FF:000002">
    <property type="entry name" value="DNA-binding response regulator PhoP"/>
    <property type="match status" value="1"/>
</dbReference>
<name>A0A6I4TVK6_9SPHN</name>
<dbReference type="CDD" id="cd00383">
    <property type="entry name" value="trans_reg_C"/>
    <property type="match status" value="1"/>
</dbReference>
<dbReference type="InterPro" id="IPR036388">
    <property type="entry name" value="WH-like_DNA-bd_sf"/>
</dbReference>
<dbReference type="SUPFAM" id="SSF52172">
    <property type="entry name" value="CheY-like"/>
    <property type="match status" value="1"/>
</dbReference>
<dbReference type="OrthoDB" id="9802426at2"/>
<dbReference type="PROSITE" id="PS50110">
    <property type="entry name" value="RESPONSE_REGULATORY"/>
    <property type="match status" value="1"/>
</dbReference>
<dbReference type="Gene3D" id="1.10.10.10">
    <property type="entry name" value="Winged helix-like DNA-binding domain superfamily/Winged helix DNA-binding domain"/>
    <property type="match status" value="1"/>
</dbReference>
<evidence type="ECO:0000256" key="2">
    <source>
        <dbReference type="ARBA" id="ARBA00023012"/>
    </source>
</evidence>
<evidence type="ECO:0000256" key="1">
    <source>
        <dbReference type="ARBA" id="ARBA00022553"/>
    </source>
</evidence>
<dbReference type="RefSeq" id="WP_161391534.1">
    <property type="nucleotide sequence ID" value="NZ_JBHSCP010000001.1"/>
</dbReference>
<dbReference type="InterPro" id="IPR001789">
    <property type="entry name" value="Sig_transdc_resp-reg_receiver"/>
</dbReference>
<comment type="caution">
    <text evidence="10">The sequence shown here is derived from an EMBL/GenBank/DDBJ whole genome shotgun (WGS) entry which is preliminary data.</text>
</comment>
<dbReference type="Pfam" id="PF00072">
    <property type="entry name" value="Response_reg"/>
    <property type="match status" value="1"/>
</dbReference>
<keyword evidence="1 6" id="KW-0597">Phosphoprotein</keyword>
<dbReference type="GO" id="GO:0032993">
    <property type="term" value="C:protein-DNA complex"/>
    <property type="evidence" value="ECO:0007669"/>
    <property type="project" value="TreeGrafter"/>
</dbReference>
<evidence type="ECO:0000259" key="9">
    <source>
        <dbReference type="PROSITE" id="PS51755"/>
    </source>
</evidence>
<dbReference type="Gene3D" id="3.40.50.2300">
    <property type="match status" value="1"/>
</dbReference>
<evidence type="ECO:0000256" key="5">
    <source>
        <dbReference type="ARBA" id="ARBA00023163"/>
    </source>
</evidence>
<keyword evidence="11" id="KW-1185">Reference proteome</keyword>
<dbReference type="SMART" id="SM00448">
    <property type="entry name" value="REC"/>
    <property type="match status" value="1"/>
</dbReference>
<feature type="domain" description="Response regulatory" evidence="8">
    <location>
        <begin position="2"/>
        <end position="116"/>
    </location>
</feature>
<evidence type="ECO:0000256" key="3">
    <source>
        <dbReference type="ARBA" id="ARBA00023015"/>
    </source>
</evidence>
<dbReference type="PANTHER" id="PTHR48111:SF37">
    <property type="entry name" value="RESPONSE REGULATOR PROTEIN CARR"/>
    <property type="match status" value="1"/>
</dbReference>
<feature type="DNA-binding region" description="OmpR/PhoB-type" evidence="7">
    <location>
        <begin position="124"/>
        <end position="218"/>
    </location>
</feature>
<feature type="modified residue" description="4-aspartylphosphate" evidence="6">
    <location>
        <position position="51"/>
    </location>
</feature>
<evidence type="ECO:0000313" key="10">
    <source>
        <dbReference type="EMBL" id="MXO99842.1"/>
    </source>
</evidence>
<reference evidence="10 11" key="1">
    <citation type="submission" date="2019-12" db="EMBL/GenBank/DDBJ databases">
        <title>Genomic-based taxomic classification of the family Erythrobacteraceae.</title>
        <authorList>
            <person name="Xu L."/>
        </authorList>
    </citation>
    <scope>NUCLEOTIDE SEQUENCE [LARGE SCALE GENOMIC DNA]</scope>
    <source>
        <strain evidence="10 11">S36</strain>
    </source>
</reference>
<dbReference type="GO" id="GO:0000976">
    <property type="term" value="F:transcription cis-regulatory region binding"/>
    <property type="evidence" value="ECO:0007669"/>
    <property type="project" value="TreeGrafter"/>
</dbReference>
<dbReference type="InterPro" id="IPR001867">
    <property type="entry name" value="OmpR/PhoB-type_DNA-bd"/>
</dbReference>
<dbReference type="InterPro" id="IPR011006">
    <property type="entry name" value="CheY-like_superfamily"/>
</dbReference>
<dbReference type="GO" id="GO:0000156">
    <property type="term" value="F:phosphorelay response regulator activity"/>
    <property type="evidence" value="ECO:0007669"/>
    <property type="project" value="TreeGrafter"/>
</dbReference>
<proteinExistence type="predicted"/>
<sequence>MRILLVEDDADVGQDLADALAEAGFVVEWVRTGDEAAFRGDTEEYAGVILDLGLPRLDGLSVLRGWRANGRRFPVLVLTARADWTEKVAGIEAGADDYLAKPFAMGELIARLRGLIRRMAGHLTAAVTIGRLRLDTSRMSAFVDDRPVRLSVLEYRFLELLMHQPGQPAPAHEIAEHIYGTADAGDTNAVEALVTRLRRKIGSDLIETRRGMGYLIADQRLSAAPDARQQAL</sequence>
<accession>A0A6I4TVK6</accession>
<dbReference type="Pfam" id="PF00486">
    <property type="entry name" value="Trans_reg_C"/>
    <property type="match status" value="1"/>
</dbReference>
<dbReference type="GO" id="GO:0005829">
    <property type="term" value="C:cytosol"/>
    <property type="evidence" value="ECO:0007669"/>
    <property type="project" value="TreeGrafter"/>
</dbReference>
<evidence type="ECO:0000313" key="11">
    <source>
        <dbReference type="Proteomes" id="UP000469430"/>
    </source>
</evidence>
<evidence type="ECO:0000256" key="4">
    <source>
        <dbReference type="ARBA" id="ARBA00023125"/>
    </source>
</evidence>
<evidence type="ECO:0000259" key="8">
    <source>
        <dbReference type="PROSITE" id="PS50110"/>
    </source>
</evidence>
<keyword evidence="3" id="KW-0805">Transcription regulation</keyword>
<dbReference type="AlphaFoldDB" id="A0A6I4TVK6"/>
<organism evidence="10 11">
    <name type="scientific">Croceibacterium xixiisoli</name>
    <dbReference type="NCBI Taxonomy" id="1476466"/>
    <lineage>
        <taxon>Bacteria</taxon>
        <taxon>Pseudomonadati</taxon>
        <taxon>Pseudomonadota</taxon>
        <taxon>Alphaproteobacteria</taxon>
        <taxon>Sphingomonadales</taxon>
        <taxon>Erythrobacteraceae</taxon>
        <taxon>Croceibacterium</taxon>
    </lineage>
</organism>
<dbReference type="PROSITE" id="PS51755">
    <property type="entry name" value="OMPR_PHOB"/>
    <property type="match status" value="1"/>
</dbReference>
<keyword evidence="5" id="KW-0804">Transcription</keyword>
<keyword evidence="2" id="KW-0902">Two-component regulatory system</keyword>
<gene>
    <name evidence="10" type="ORF">GRI97_12685</name>
</gene>
<evidence type="ECO:0000256" key="6">
    <source>
        <dbReference type="PROSITE-ProRule" id="PRU00169"/>
    </source>
</evidence>
<keyword evidence="4 7" id="KW-0238">DNA-binding</keyword>
<protein>
    <submittedName>
        <fullName evidence="10">Response regulator</fullName>
    </submittedName>
</protein>
<dbReference type="EMBL" id="WTYJ01000002">
    <property type="protein sequence ID" value="MXO99842.1"/>
    <property type="molecule type" value="Genomic_DNA"/>
</dbReference>
<dbReference type="Proteomes" id="UP000469430">
    <property type="component" value="Unassembled WGS sequence"/>
</dbReference>
<dbReference type="InterPro" id="IPR039420">
    <property type="entry name" value="WalR-like"/>
</dbReference>
<evidence type="ECO:0000256" key="7">
    <source>
        <dbReference type="PROSITE-ProRule" id="PRU01091"/>
    </source>
</evidence>
<feature type="domain" description="OmpR/PhoB-type" evidence="9">
    <location>
        <begin position="124"/>
        <end position="218"/>
    </location>
</feature>
<dbReference type="Gene3D" id="6.10.250.690">
    <property type="match status" value="1"/>
</dbReference>
<dbReference type="PANTHER" id="PTHR48111">
    <property type="entry name" value="REGULATOR OF RPOS"/>
    <property type="match status" value="1"/>
</dbReference>
<dbReference type="SMART" id="SM00862">
    <property type="entry name" value="Trans_reg_C"/>
    <property type="match status" value="1"/>
</dbReference>
<dbReference type="GO" id="GO:0006355">
    <property type="term" value="P:regulation of DNA-templated transcription"/>
    <property type="evidence" value="ECO:0007669"/>
    <property type="project" value="InterPro"/>
</dbReference>